<organism evidence="1 2">
    <name type="scientific">Brassica campestris</name>
    <name type="common">Field mustard</name>
    <dbReference type="NCBI Taxonomy" id="3711"/>
    <lineage>
        <taxon>Eukaryota</taxon>
        <taxon>Viridiplantae</taxon>
        <taxon>Streptophyta</taxon>
        <taxon>Embryophyta</taxon>
        <taxon>Tracheophyta</taxon>
        <taxon>Spermatophyta</taxon>
        <taxon>Magnoliopsida</taxon>
        <taxon>eudicotyledons</taxon>
        <taxon>Gunneridae</taxon>
        <taxon>Pentapetalae</taxon>
        <taxon>rosids</taxon>
        <taxon>malvids</taxon>
        <taxon>Brassicales</taxon>
        <taxon>Brassicaceae</taxon>
        <taxon>Brassiceae</taxon>
        <taxon>Brassica</taxon>
    </lineage>
</organism>
<proteinExistence type="predicted"/>
<dbReference type="Gramene" id="A06p27210.2_BraZ1">
    <property type="protein sequence ID" value="A06p27210.2_BraZ1.CDS.1"/>
    <property type="gene ID" value="A06g27210.2_BraZ1"/>
</dbReference>
<dbReference type="PANTHER" id="PTHR33047">
    <property type="entry name" value="PROTEIN TAR1"/>
    <property type="match status" value="1"/>
</dbReference>
<evidence type="ECO:0000313" key="2">
    <source>
        <dbReference type="Proteomes" id="UP000694005"/>
    </source>
</evidence>
<dbReference type="Proteomes" id="UP000694005">
    <property type="component" value="Chromosome A06"/>
</dbReference>
<name>A0A8D9G737_BRACM</name>
<reference evidence="1 2" key="1">
    <citation type="submission" date="2021-07" db="EMBL/GenBank/DDBJ databases">
        <authorList>
            <consortium name="Genoscope - CEA"/>
            <person name="William W."/>
        </authorList>
    </citation>
    <scope>NUCLEOTIDE SEQUENCE [LARGE SCALE GENOMIC DNA]</scope>
</reference>
<accession>A0A8D9G737</accession>
<protein>
    <submittedName>
        <fullName evidence="1">Uncharacterized protein</fullName>
    </submittedName>
</protein>
<sequence length="55" mass="6370">MVRIHTENQNQKSFYPFVPHDISVLVEFILGHLGYLLTDVPPQPNFPPENVLRPD</sequence>
<gene>
    <name evidence="1" type="ORF">BRAPAZ1V2_A06P27210.2</name>
</gene>
<dbReference type="AlphaFoldDB" id="A0A8D9G737"/>
<evidence type="ECO:0000313" key="1">
    <source>
        <dbReference type="EMBL" id="CAG7870481.1"/>
    </source>
</evidence>
<dbReference type="PANTHER" id="PTHR33047:SF8">
    <property type="entry name" value="REGULATOR OF RDNA TRANSCRIPTION PROTEIN 15"/>
    <property type="match status" value="1"/>
</dbReference>
<dbReference type="EMBL" id="LS974622">
    <property type="protein sequence ID" value="CAG7870481.1"/>
    <property type="molecule type" value="Genomic_DNA"/>
</dbReference>
<dbReference type="InterPro" id="IPR052997">
    <property type="entry name" value="RRT15-like"/>
</dbReference>